<organism evidence="4 5">
    <name type="scientific">Streptomyces telluris</name>
    <dbReference type="NCBI Taxonomy" id="2720021"/>
    <lineage>
        <taxon>Bacteria</taxon>
        <taxon>Bacillati</taxon>
        <taxon>Actinomycetota</taxon>
        <taxon>Actinomycetes</taxon>
        <taxon>Kitasatosporales</taxon>
        <taxon>Streptomycetaceae</taxon>
        <taxon>Streptomyces</taxon>
    </lineage>
</organism>
<feature type="region of interest" description="Disordered" evidence="1">
    <location>
        <begin position="574"/>
        <end position="603"/>
    </location>
</feature>
<dbReference type="InterPro" id="IPR052512">
    <property type="entry name" value="4CMD/NDH-1_regulator"/>
</dbReference>
<feature type="compositionally biased region" description="Gly residues" evidence="1">
    <location>
        <begin position="322"/>
        <end position="333"/>
    </location>
</feature>
<accession>A0A9X2LNQ5</accession>
<feature type="compositionally biased region" description="Low complexity" evidence="1">
    <location>
        <begin position="407"/>
        <end position="417"/>
    </location>
</feature>
<dbReference type="InterPro" id="IPR029058">
    <property type="entry name" value="AB_hydrolase_fold"/>
</dbReference>
<dbReference type="SUPFAM" id="SSF53474">
    <property type="entry name" value="alpha/beta-Hydrolases"/>
    <property type="match status" value="1"/>
</dbReference>
<dbReference type="InterPro" id="IPR000073">
    <property type="entry name" value="AB_hydrolase_1"/>
</dbReference>
<feature type="compositionally biased region" description="Gly residues" evidence="1">
    <location>
        <begin position="502"/>
        <end position="513"/>
    </location>
</feature>
<feature type="compositionally biased region" description="Gly residues" evidence="1">
    <location>
        <begin position="355"/>
        <end position="370"/>
    </location>
</feature>
<comment type="caution">
    <text evidence="4">The sequence shown here is derived from an EMBL/GenBank/DDBJ whole genome shotgun (WGS) entry which is preliminary data.</text>
</comment>
<dbReference type="Gene3D" id="1.20.1290.10">
    <property type="entry name" value="AhpD-like"/>
    <property type="match status" value="1"/>
</dbReference>
<gene>
    <name evidence="4" type="ORF">NQU55_31390</name>
</gene>
<feature type="compositionally biased region" description="Gly residues" evidence="1">
    <location>
        <begin position="418"/>
        <end position="445"/>
    </location>
</feature>
<evidence type="ECO:0000313" key="4">
    <source>
        <dbReference type="EMBL" id="MCQ8774232.1"/>
    </source>
</evidence>
<sequence length="717" mass="68193">MSEKQTPQPLQYRTDGPEDGPVLVVGPALGTTWHMWDRQIPELTRHWRVLRFDLPGHGGAPATPTPTVGELGDRLVATLDSLGVDRFGYAGCSLSAAVGIDLALRHPHRLASLALVAASARYGTADSWRQRGAAVRRDGLDPVARSAPERWFTANFSGAQPAIVDWAVQMVGTTDTYSYIASCDALAAFDVRAELTRISVPALVIVGAEDTTTPPADARVLVAGIHDAKLAVVPGASHLAPVEQPSAVTDLLVRHFTTAWQMSTQQGLSPVTGAAAAQGAAGAAGAAGPSGPAGGTAGPGASAAGAVGAGFGAPGSGAGGAFGTGAPSGGPGAGTASAMPPGTGQDGTNPAFGAPGSGTGGAFGGPGTGAGPAVPPGAGVAGATDSGTGAPGTTSPGAGAGFGAPGTGSAAPAPGAPGLAGPGASGASGPGGPGGPGASGTGFGLMGRESGAQNAAGPGASGSQGSPGSPGTGPGPVGQGPGVHGSAGSGAQGPGVDSPGSSGAGFGPVGHGAGAHEPAGTNASGSGSGAGAGVAGPGVPAGIPGPAPAGGGFGGVGLPVPGAGLPGAAGHAGGFGAPGSAAPRGFGPPPADMHGPADDRERGERVRREVLGDEPVDRDGFTGDFHDLVTRSAWGGAWSRPGLDRRTRALITLTALTARGHVDEIAPYTRGALRSGVTPDEIKETLLHTAVYCGLPAAGAAFAAAQRVIAEEAGSGA</sequence>
<keyword evidence="4" id="KW-0378">Hydrolase</keyword>
<dbReference type="Pfam" id="PF12697">
    <property type="entry name" value="Abhydrolase_6"/>
    <property type="match status" value="1"/>
</dbReference>
<dbReference type="PRINTS" id="PR00111">
    <property type="entry name" value="ABHYDROLASE"/>
</dbReference>
<feature type="compositionally biased region" description="Low complexity" evidence="1">
    <location>
        <begin position="334"/>
        <end position="343"/>
    </location>
</feature>
<feature type="domain" description="Carboxymuconolactone decarboxylase-like" evidence="2">
    <location>
        <begin position="624"/>
        <end position="706"/>
    </location>
</feature>
<feature type="region of interest" description="Disordered" evidence="1">
    <location>
        <begin position="322"/>
        <end position="534"/>
    </location>
</feature>
<dbReference type="AlphaFoldDB" id="A0A9X2LNQ5"/>
<keyword evidence="5" id="KW-1185">Reference proteome</keyword>
<dbReference type="Gene3D" id="3.40.50.1820">
    <property type="entry name" value="alpha/beta hydrolase"/>
    <property type="match status" value="1"/>
</dbReference>
<feature type="domain" description="AB hydrolase-1" evidence="3">
    <location>
        <begin position="27"/>
        <end position="249"/>
    </location>
</feature>
<feature type="compositionally biased region" description="Low complexity" evidence="1">
    <location>
        <begin position="450"/>
        <end position="467"/>
    </location>
</feature>
<dbReference type="SUPFAM" id="SSF69118">
    <property type="entry name" value="AhpD-like"/>
    <property type="match status" value="1"/>
</dbReference>
<dbReference type="PANTHER" id="PTHR33570:SF2">
    <property type="entry name" value="CARBOXYMUCONOLACTONE DECARBOXYLASE-LIKE DOMAIN-CONTAINING PROTEIN"/>
    <property type="match status" value="1"/>
</dbReference>
<dbReference type="EMBL" id="JANIID010000040">
    <property type="protein sequence ID" value="MCQ8774232.1"/>
    <property type="molecule type" value="Genomic_DNA"/>
</dbReference>
<protein>
    <submittedName>
        <fullName evidence="4">Alpha/beta fold hydrolase</fullName>
    </submittedName>
</protein>
<evidence type="ECO:0000256" key="1">
    <source>
        <dbReference type="SAM" id="MobiDB-lite"/>
    </source>
</evidence>
<proteinExistence type="predicted"/>
<dbReference type="GO" id="GO:0016787">
    <property type="term" value="F:hydrolase activity"/>
    <property type="evidence" value="ECO:0007669"/>
    <property type="project" value="UniProtKB-KW"/>
</dbReference>
<name>A0A9X2LNQ5_9ACTN</name>
<feature type="compositionally biased region" description="Low complexity" evidence="1">
    <location>
        <begin position="376"/>
        <end position="397"/>
    </location>
</feature>
<dbReference type="GO" id="GO:0051920">
    <property type="term" value="F:peroxiredoxin activity"/>
    <property type="evidence" value="ECO:0007669"/>
    <property type="project" value="InterPro"/>
</dbReference>
<evidence type="ECO:0000259" key="2">
    <source>
        <dbReference type="Pfam" id="PF02627"/>
    </source>
</evidence>
<feature type="region of interest" description="Disordered" evidence="1">
    <location>
        <begin position="282"/>
        <end position="302"/>
    </location>
</feature>
<feature type="compositionally biased region" description="Gly residues" evidence="1">
    <location>
        <begin position="468"/>
        <end position="493"/>
    </location>
</feature>
<evidence type="ECO:0000313" key="5">
    <source>
        <dbReference type="Proteomes" id="UP001142374"/>
    </source>
</evidence>
<evidence type="ECO:0000259" key="3">
    <source>
        <dbReference type="Pfam" id="PF12697"/>
    </source>
</evidence>
<dbReference type="InterPro" id="IPR029032">
    <property type="entry name" value="AhpD-like"/>
</dbReference>
<dbReference type="Proteomes" id="UP001142374">
    <property type="component" value="Unassembled WGS sequence"/>
</dbReference>
<reference evidence="4" key="1">
    <citation type="submission" date="2022-06" db="EMBL/GenBank/DDBJ databases">
        <title>WGS of actinobacteria.</title>
        <authorList>
            <person name="Thawai C."/>
        </authorList>
    </citation>
    <scope>NUCLEOTIDE SEQUENCE</scope>
    <source>
        <strain evidence="4">AA8</strain>
    </source>
</reference>
<dbReference type="InterPro" id="IPR003779">
    <property type="entry name" value="CMD-like"/>
</dbReference>
<dbReference type="Pfam" id="PF02627">
    <property type="entry name" value="CMD"/>
    <property type="match status" value="1"/>
</dbReference>
<feature type="compositionally biased region" description="Low complexity" evidence="1">
    <location>
        <begin position="515"/>
        <end position="525"/>
    </location>
</feature>
<dbReference type="PANTHER" id="PTHR33570">
    <property type="entry name" value="4-CARBOXYMUCONOLACTONE DECARBOXYLASE FAMILY PROTEIN"/>
    <property type="match status" value="1"/>
</dbReference>